<evidence type="ECO:0000256" key="15">
    <source>
        <dbReference type="HAMAP-Rule" id="MF_03140"/>
    </source>
</evidence>
<dbReference type="PROSITE" id="PS00842">
    <property type="entry name" value="XPG_2"/>
    <property type="match status" value="1"/>
</dbReference>
<dbReference type="InterPro" id="IPR006086">
    <property type="entry name" value="XPG-I_dom"/>
</dbReference>
<dbReference type="PROSITE" id="PS00841">
    <property type="entry name" value="XPG_1"/>
    <property type="match status" value="1"/>
</dbReference>
<evidence type="ECO:0000313" key="20">
    <source>
        <dbReference type="Proteomes" id="UP000033140"/>
    </source>
</evidence>
<dbReference type="SUPFAM" id="SSF50978">
    <property type="entry name" value="WD40 repeat-like"/>
    <property type="match status" value="1"/>
</dbReference>
<organism evidence="19 20">
    <name type="scientific">Saitoella complicata (strain BCRC 22490 / CBS 7301 / JCM 7358 / NBRC 10748 / NRRL Y-17804)</name>
    <dbReference type="NCBI Taxonomy" id="698492"/>
    <lineage>
        <taxon>Eukaryota</taxon>
        <taxon>Fungi</taxon>
        <taxon>Dikarya</taxon>
        <taxon>Ascomycota</taxon>
        <taxon>Taphrinomycotina</taxon>
        <taxon>Taphrinomycotina incertae sedis</taxon>
        <taxon>Saitoella</taxon>
    </lineage>
</organism>
<evidence type="ECO:0000256" key="2">
    <source>
        <dbReference type="ARBA" id="ARBA00022553"/>
    </source>
</evidence>
<dbReference type="GO" id="GO:0003677">
    <property type="term" value="F:DNA binding"/>
    <property type="evidence" value="ECO:0007669"/>
    <property type="project" value="UniProtKB-UniRule"/>
</dbReference>
<evidence type="ECO:0000256" key="16">
    <source>
        <dbReference type="SAM" id="MobiDB-lite"/>
    </source>
</evidence>
<keyword evidence="10 15" id="KW-0460">Magnesium</keyword>
<dbReference type="GO" id="GO:0005739">
    <property type="term" value="C:mitochondrion"/>
    <property type="evidence" value="ECO:0007669"/>
    <property type="project" value="UniProtKB-SubCell"/>
</dbReference>
<evidence type="ECO:0000313" key="19">
    <source>
        <dbReference type="EMBL" id="GAO48175.1"/>
    </source>
</evidence>
<dbReference type="Pfam" id="PF00752">
    <property type="entry name" value="XPG_N"/>
    <property type="match status" value="1"/>
</dbReference>
<keyword evidence="12 15" id="KW-0234">DNA repair</keyword>
<comment type="similarity">
    <text evidence="14 15">Belongs to the XPG/RAD2 endonuclease family. FEN1 subfamily.</text>
</comment>
<dbReference type="InterPro" id="IPR029060">
    <property type="entry name" value="PIN-like_dom_sf"/>
</dbReference>
<reference evidence="19 20" key="2">
    <citation type="journal article" date="2014" name="J. Gen. Appl. Microbiol.">
        <title>The early diverging ascomycetous budding yeast Saitoella complicata has three histone deacetylases belonging to the Clr6, Hos2, and Rpd3 lineages.</title>
        <authorList>
            <person name="Nishida H."/>
            <person name="Matsumoto T."/>
            <person name="Kondo S."/>
            <person name="Hamamoto M."/>
            <person name="Yoshikawa H."/>
        </authorList>
    </citation>
    <scope>NUCLEOTIDE SEQUENCE [LARGE SCALE GENOMIC DNA]</scope>
    <source>
        <strain evidence="19 20">NRRL Y-17804</strain>
    </source>
</reference>
<dbReference type="STRING" id="698492.A0A0E9NFI8"/>
<name>A0A0E9NFI8_SAICN</name>
<dbReference type="GO" id="GO:0006284">
    <property type="term" value="P:base-excision repair"/>
    <property type="evidence" value="ECO:0007669"/>
    <property type="project" value="UniProtKB-UniRule"/>
</dbReference>
<dbReference type="Gene3D" id="1.10.150.20">
    <property type="entry name" value="5' to 3' exonuclease, C-terminal subdomain"/>
    <property type="match status" value="1"/>
</dbReference>
<feature type="region of interest" description="Disordered" evidence="16">
    <location>
        <begin position="359"/>
        <end position="386"/>
    </location>
</feature>
<dbReference type="GO" id="GO:0017108">
    <property type="term" value="F:5'-flap endonuclease activity"/>
    <property type="evidence" value="ECO:0007669"/>
    <property type="project" value="UniProtKB-UniRule"/>
</dbReference>
<dbReference type="SMART" id="SM00320">
    <property type="entry name" value="WD40"/>
    <property type="match status" value="4"/>
</dbReference>
<dbReference type="Gene3D" id="2.130.10.10">
    <property type="entry name" value="YVTN repeat-like/Quinoprotein amine dehydrogenase"/>
    <property type="match status" value="1"/>
</dbReference>
<feature type="domain" description="XPG-I" evidence="17">
    <location>
        <begin position="147"/>
        <end position="219"/>
    </location>
</feature>
<dbReference type="GO" id="GO:0000287">
    <property type="term" value="F:magnesium ion binding"/>
    <property type="evidence" value="ECO:0007669"/>
    <property type="project" value="UniProtKB-UniRule"/>
</dbReference>
<reference evidence="19 20" key="1">
    <citation type="journal article" date="2011" name="J. Gen. Appl. Microbiol.">
        <title>Draft genome sequencing of the enigmatic yeast Saitoella complicata.</title>
        <authorList>
            <person name="Nishida H."/>
            <person name="Hamamoto M."/>
            <person name="Sugiyama J."/>
        </authorList>
    </citation>
    <scope>NUCLEOTIDE SEQUENCE [LARGE SCALE GENOMIC DNA]</scope>
    <source>
        <strain evidence="19 20">NRRL Y-17804</strain>
    </source>
</reference>
<dbReference type="GO" id="GO:0005654">
    <property type="term" value="C:nucleoplasm"/>
    <property type="evidence" value="ECO:0007669"/>
    <property type="project" value="UniProtKB-SubCell"/>
</dbReference>
<dbReference type="Gene3D" id="3.40.50.1010">
    <property type="entry name" value="5'-nuclease"/>
    <property type="match status" value="2"/>
</dbReference>
<dbReference type="SMART" id="SM00279">
    <property type="entry name" value="HhH2"/>
    <property type="match status" value="1"/>
</dbReference>
<evidence type="ECO:0000256" key="13">
    <source>
        <dbReference type="ARBA" id="ARBA00023242"/>
    </source>
</evidence>
<evidence type="ECO:0000256" key="8">
    <source>
        <dbReference type="ARBA" id="ARBA00022801"/>
    </source>
</evidence>
<dbReference type="SMART" id="SM00484">
    <property type="entry name" value="XPGI"/>
    <property type="match status" value="1"/>
</dbReference>
<dbReference type="InterPro" id="IPR023426">
    <property type="entry name" value="Flap_endonuc"/>
</dbReference>
<dbReference type="InterPro" id="IPR006084">
    <property type="entry name" value="XPG/Rad2"/>
</dbReference>
<evidence type="ECO:0000256" key="14">
    <source>
        <dbReference type="ARBA" id="ARBA00034726"/>
    </source>
</evidence>
<dbReference type="FunFam" id="3.40.50.1010:FF:000003">
    <property type="entry name" value="Flap endonuclease 1"/>
    <property type="match status" value="1"/>
</dbReference>
<accession>A0A0E9NFI8</accession>
<dbReference type="PRINTS" id="PR00853">
    <property type="entry name" value="XPGRADSUPER"/>
</dbReference>
<evidence type="ECO:0000256" key="3">
    <source>
        <dbReference type="ARBA" id="ARBA00022705"/>
    </source>
</evidence>
<feature type="region of interest" description="Disordered" evidence="16">
    <location>
        <begin position="550"/>
        <end position="579"/>
    </location>
</feature>
<dbReference type="InterPro" id="IPR008918">
    <property type="entry name" value="HhH2"/>
</dbReference>
<dbReference type="FunFam" id="1.10.150.20:FF:000009">
    <property type="entry name" value="Flap endonuclease 1"/>
    <property type="match status" value="1"/>
</dbReference>
<gene>
    <name evidence="19" type="ORF">G7K_2355-t1</name>
</gene>
<dbReference type="SUPFAM" id="SSF88723">
    <property type="entry name" value="PIN domain-like"/>
    <property type="match status" value="1"/>
</dbReference>
<feature type="compositionally biased region" description="Polar residues" evidence="16">
    <location>
        <begin position="692"/>
        <end position="704"/>
    </location>
</feature>
<comment type="caution">
    <text evidence="19">The sequence shown here is derived from an EMBL/GenBank/DDBJ whole genome shotgun (WGS) entry which is preliminary data.</text>
</comment>
<keyword evidence="13 15" id="KW-0539">Nucleus</keyword>
<proteinExistence type="inferred from homology"/>
<dbReference type="Proteomes" id="UP000033140">
    <property type="component" value="Unassembled WGS sequence"/>
</dbReference>
<feature type="compositionally biased region" description="Basic residues" evidence="16">
    <location>
        <begin position="550"/>
        <end position="563"/>
    </location>
</feature>
<keyword evidence="3 15" id="KW-0235">DNA replication</keyword>
<dbReference type="EC" id="3.1.-.-" evidence="15"/>
<dbReference type="InterPro" id="IPR006085">
    <property type="entry name" value="XPG_DNA_repair_N"/>
</dbReference>
<keyword evidence="11 15" id="KW-0496">Mitochondrion</keyword>
<feature type="domain" description="XPG N-terminal" evidence="18">
    <location>
        <begin position="1"/>
        <end position="108"/>
    </location>
</feature>
<dbReference type="PANTHER" id="PTHR11081">
    <property type="entry name" value="FLAP ENDONUCLEASE FAMILY MEMBER"/>
    <property type="match status" value="1"/>
</dbReference>
<dbReference type="InterPro" id="IPR001680">
    <property type="entry name" value="WD40_rpt"/>
</dbReference>
<dbReference type="CDD" id="cd18724">
    <property type="entry name" value="PIN_LabA-like"/>
    <property type="match status" value="1"/>
</dbReference>
<dbReference type="PANTHER" id="PTHR11081:SF9">
    <property type="entry name" value="FLAP ENDONUCLEASE 1"/>
    <property type="match status" value="1"/>
</dbReference>
<dbReference type="GO" id="GO:0005730">
    <property type="term" value="C:nucleolus"/>
    <property type="evidence" value="ECO:0007669"/>
    <property type="project" value="UniProtKB-SubCell"/>
</dbReference>
<keyword evidence="8 15" id="KW-0378">Hydrolase</keyword>
<evidence type="ECO:0000256" key="9">
    <source>
        <dbReference type="ARBA" id="ARBA00022839"/>
    </source>
</evidence>
<dbReference type="CDD" id="cd09867">
    <property type="entry name" value="PIN_FEN1"/>
    <property type="match status" value="1"/>
</dbReference>
<evidence type="ECO:0000256" key="5">
    <source>
        <dbReference type="ARBA" id="ARBA00022723"/>
    </source>
</evidence>
<keyword evidence="9 15" id="KW-0269">Exonuclease</keyword>
<dbReference type="InterPro" id="IPR036322">
    <property type="entry name" value="WD40_repeat_dom_sf"/>
</dbReference>
<dbReference type="SUPFAM" id="SSF47807">
    <property type="entry name" value="5' to 3' exonuclease, C-terminal subdomain"/>
    <property type="match status" value="1"/>
</dbReference>
<protein>
    <recommendedName>
        <fullName evidence="15">Flap endonuclease 1</fullName>
        <shortName evidence="15">FEN-1</shortName>
        <ecNumber evidence="15">3.1.-.-</ecNumber>
    </recommendedName>
    <alternativeName>
        <fullName evidence="15">Flap structure-specific endonuclease 1</fullName>
    </alternativeName>
</protein>
<dbReference type="SMART" id="SM00485">
    <property type="entry name" value="XPGN"/>
    <property type="match status" value="1"/>
</dbReference>
<dbReference type="Pfam" id="PF00400">
    <property type="entry name" value="WD40"/>
    <property type="match status" value="1"/>
</dbReference>
<keyword evidence="6 15" id="KW-0255">Endonuclease</keyword>
<dbReference type="GO" id="GO:0043137">
    <property type="term" value="P:DNA replication, removal of RNA primer"/>
    <property type="evidence" value="ECO:0007669"/>
    <property type="project" value="UniProtKB-UniRule"/>
</dbReference>
<dbReference type="EMBL" id="BACD03000013">
    <property type="protein sequence ID" value="GAO48175.1"/>
    <property type="molecule type" value="Genomic_DNA"/>
</dbReference>
<evidence type="ECO:0000256" key="11">
    <source>
        <dbReference type="ARBA" id="ARBA00023128"/>
    </source>
</evidence>
<keyword evidence="20" id="KW-1185">Reference proteome</keyword>
<dbReference type="HAMAP" id="MF_00614">
    <property type="entry name" value="Fen"/>
    <property type="match status" value="1"/>
</dbReference>
<dbReference type="InterPro" id="IPR019974">
    <property type="entry name" value="XPG_CS"/>
</dbReference>
<feature type="region of interest" description="Disordered" evidence="16">
    <location>
        <begin position="692"/>
        <end position="717"/>
    </location>
</feature>
<evidence type="ECO:0000259" key="17">
    <source>
        <dbReference type="SMART" id="SM00484"/>
    </source>
</evidence>
<evidence type="ECO:0000256" key="1">
    <source>
        <dbReference type="ARBA" id="ARBA00004173"/>
    </source>
</evidence>
<keyword evidence="4 15" id="KW-0540">Nuclease</keyword>
<dbReference type="Pfam" id="PF00867">
    <property type="entry name" value="XPG_I"/>
    <property type="match status" value="1"/>
</dbReference>
<evidence type="ECO:0000256" key="6">
    <source>
        <dbReference type="ARBA" id="ARBA00022759"/>
    </source>
</evidence>
<dbReference type="GO" id="GO:0008409">
    <property type="term" value="F:5'-3' exonuclease activity"/>
    <property type="evidence" value="ECO:0007669"/>
    <property type="project" value="UniProtKB-UniRule"/>
</dbReference>
<evidence type="ECO:0000256" key="10">
    <source>
        <dbReference type="ARBA" id="ARBA00022842"/>
    </source>
</evidence>
<feature type="compositionally biased region" description="Basic and acidic residues" evidence="16">
    <location>
        <begin position="359"/>
        <end position="370"/>
    </location>
</feature>
<reference evidence="19 20" key="3">
    <citation type="journal article" date="2015" name="Genome Announc.">
        <title>Draft Genome Sequence of the Archiascomycetous Yeast Saitoella complicata.</title>
        <authorList>
            <person name="Yamauchi K."/>
            <person name="Kondo S."/>
            <person name="Hamamoto M."/>
            <person name="Takahashi Y."/>
            <person name="Ogura Y."/>
            <person name="Hayashi T."/>
            <person name="Nishida H."/>
        </authorList>
    </citation>
    <scope>NUCLEOTIDE SEQUENCE [LARGE SCALE GENOMIC DNA]</scope>
    <source>
        <strain evidence="19 20">NRRL Y-17804</strain>
    </source>
</reference>
<keyword evidence="2 15" id="KW-0597">Phosphoprotein</keyword>
<evidence type="ECO:0000256" key="12">
    <source>
        <dbReference type="ARBA" id="ARBA00023204"/>
    </source>
</evidence>
<comment type="cofactor">
    <cofactor evidence="15">
        <name>Mg(2+)</name>
        <dbReference type="ChEBI" id="CHEBI:18420"/>
    </cofactor>
    <text evidence="15">Binds 2 magnesium ions per subunit. They probably participate in the reaction catalyzed by the enzyme. May bind an additional third magnesium ion after substrate binding.</text>
</comment>
<keyword evidence="5 15" id="KW-0479">Metal-binding</keyword>
<evidence type="ECO:0000259" key="18">
    <source>
        <dbReference type="SMART" id="SM00485"/>
    </source>
</evidence>
<dbReference type="InterPro" id="IPR036279">
    <property type="entry name" value="5-3_exonuclease_C_sf"/>
</dbReference>
<keyword evidence="7 15" id="KW-0227">DNA damage</keyword>
<comment type="function">
    <text evidence="15">Structure-specific nuclease with 5'-flap endonuclease and 5'-3' exonuclease activities involved in DNA replication and repair. During DNA replication, cleaves the 5'-overhanging flap structure that is generated by displacement synthesis when DNA polymerase encounters the 5'-end of a downstream Okazaki fragment. It enters the flap from the 5'-end and then tracks to cleave the flap base, leaving a nick for ligation. Also involved in the long patch base excision repair (LP-BER) pathway, by cleaving within the apurinic/apyrimidinic (AP) site-terminated flap. Acts as a genome stabilization factor that prevents flaps from equilibrating into structures that lead to duplications and deletions. Also possesses 5'-3' exonuclease activity on nicked or gapped double-stranded DNA, and exhibits RNase H activity. Also involved in replication and repair of rDNA and in repairing mitochondrial DNA.</text>
</comment>
<evidence type="ECO:0000256" key="7">
    <source>
        <dbReference type="ARBA" id="ARBA00022763"/>
    </source>
</evidence>
<sequence length="1294" mass="144306">MGIKGLSQVISDHAPQAIKQSEIKAYFGRKVAIDASMSIYQFLIAVRQQDGQQLMSDSGETTSHLMGMFYRTLRMVDNGIKPAYVFDGKPPTLKSGELAKRFAKREEATKGLEEAKETGTAEDLDKFSRRTVKVTKQHNEECKKLLKLMGIPYVDAPCEAEAQCAALAEAGKVFAAASEDMDTMCFRAPSLLRHLTFSEQRKMPIVEMNLAKALEGLEMPMEQFVDMCILLGCDYCDPIKGVGPGTALKLIREHKSLDAIVEKLQAEGGKKYQIPEDWPYKDARRLFLEAEVLDPETVDLKWEAPDIEGLVDYLVREKGFNEDRVRAGAAKLQKNLKTAQQGRLDGFFKVLPKTDVEKASAKRKLEEKNADKKKKAKTTTPAKKAVVPGPARSTFAAVSINTRLGDRPLHISVRTISLFIAVFFNSASAGQLRVHSYRFKMSLSVSFQQHTSDEAALLGDFTPIMKTLTALAPLSSLSSSSALSLSPSATSRVEEDDIPELGDFGGLWRYLEHSRVRSESAPVQLPSFTFEVPEYFGDDLSTSSVRTKAEKKRAKKLRQKSRKPVSITADGPAVGSRDIAGDMDVDEESEYEFDELMASESEVKGEEITSSYTTSAPVDVPTPKKERLAVRFASAPSAPSRRYDADKQCTRTAVHRSRTAMNAYQRHRLLNEKLALMFPEESASILHQAQVPSDDSGFASSPETSHPRIISPYTGKPKRIYTPPKDKPIHIFIDNSNIVLGFINKIKYEKTYQYLRGHGPPRMDFGAFSQILERSRPAARKILVGSAPLLQPLTEAEALGYEVSVLERVVKPQPSAHSDSDGGPIVVKTYGKNGGKSYVDPKPKKGEQGVDELLHLKMLESIVDYEPATMVVGTGDGNTAEFSNGGFFRCVERALQRGWKVELVCFKRPMSRIWEDKKFRAEWAGRFRVVFLDEFTECLTLFPDVGIHGCHWQNGIAGIVIAFLRLTPYPADVLLFWPNDRRLMVVGTYLLRENEKKTSSSDRIGKVMVYHVHRDEQWRIQPVQELDCPAILDLRWDPHNPSRLIAAHSTGNLTTYNVIADLLRLEACADSHAVEDSSTLLLQIAMDPVRSGQVLSSSSAGDLTMYDLNAESVVQTWNGHDLEAWTCTYDQGRPDMIWSGADDATIKCWDTRTPDMPVFVDRRTHEAGVTAILPNGTGEFMLTGSYDNQLRIFRQSVCAPKFSPRQETAKVDLGGGVWRLVPNPGNAYRLLVCCMYEGARVVEWCVGKRDEDSLEVVSTFEGEHKSITYGCDWASEEVAATCSFYDKLICLWRV</sequence>
<dbReference type="InterPro" id="IPR015943">
    <property type="entry name" value="WD40/YVTN_repeat-like_dom_sf"/>
</dbReference>
<comment type="subcellular location">
    <subcellularLocation>
        <location evidence="1 15">Mitochondrion</location>
    </subcellularLocation>
    <subcellularLocation>
        <location evidence="15">Nucleus</location>
        <location evidence="15">Nucleolus</location>
    </subcellularLocation>
    <subcellularLocation>
        <location evidence="15">Nucleus</location>
        <location evidence="15">Nucleoplasm</location>
    </subcellularLocation>
    <text evidence="15">Resides mostly in the nucleoli and relocalizes to the nucleoplasm upon DNA damage.</text>
</comment>
<evidence type="ECO:0000256" key="4">
    <source>
        <dbReference type="ARBA" id="ARBA00022722"/>
    </source>
</evidence>
<dbReference type="CDD" id="cd09907">
    <property type="entry name" value="H3TH_FEN1-Euk"/>
    <property type="match status" value="1"/>
</dbReference>